<proteinExistence type="predicted"/>
<name>A0A0E9UEG2_ANGAN</name>
<evidence type="ECO:0000313" key="1">
    <source>
        <dbReference type="EMBL" id="JAH63313.1"/>
    </source>
</evidence>
<protein>
    <submittedName>
        <fullName evidence="1">Uncharacterized protein</fullName>
    </submittedName>
</protein>
<dbReference type="EMBL" id="GBXM01045264">
    <property type="protein sequence ID" value="JAH63313.1"/>
    <property type="molecule type" value="Transcribed_RNA"/>
</dbReference>
<sequence length="13" mass="1647">MSKILRWSRIPFL</sequence>
<organism evidence="1">
    <name type="scientific">Anguilla anguilla</name>
    <name type="common">European freshwater eel</name>
    <name type="synonym">Muraena anguilla</name>
    <dbReference type="NCBI Taxonomy" id="7936"/>
    <lineage>
        <taxon>Eukaryota</taxon>
        <taxon>Metazoa</taxon>
        <taxon>Chordata</taxon>
        <taxon>Craniata</taxon>
        <taxon>Vertebrata</taxon>
        <taxon>Euteleostomi</taxon>
        <taxon>Actinopterygii</taxon>
        <taxon>Neopterygii</taxon>
        <taxon>Teleostei</taxon>
        <taxon>Anguilliformes</taxon>
        <taxon>Anguillidae</taxon>
        <taxon>Anguilla</taxon>
    </lineage>
</organism>
<reference evidence="1" key="1">
    <citation type="submission" date="2014-11" db="EMBL/GenBank/DDBJ databases">
        <authorList>
            <person name="Amaro Gonzalez C."/>
        </authorList>
    </citation>
    <scope>NUCLEOTIDE SEQUENCE</scope>
</reference>
<reference evidence="1" key="2">
    <citation type="journal article" date="2015" name="Fish Shellfish Immunol.">
        <title>Early steps in the European eel (Anguilla anguilla)-Vibrio vulnificus interaction in the gills: Role of the RtxA13 toxin.</title>
        <authorList>
            <person name="Callol A."/>
            <person name="Pajuelo D."/>
            <person name="Ebbesson L."/>
            <person name="Teles M."/>
            <person name="MacKenzie S."/>
            <person name="Amaro C."/>
        </authorList>
    </citation>
    <scope>NUCLEOTIDE SEQUENCE</scope>
</reference>
<accession>A0A0E9UEG2</accession>